<evidence type="ECO:0000256" key="2">
    <source>
        <dbReference type="SAM" id="SignalP"/>
    </source>
</evidence>
<comment type="caution">
    <text evidence="3">The sequence shown here is derived from an EMBL/GenBank/DDBJ whole genome shotgun (WGS) entry which is preliminary data.</text>
</comment>
<protein>
    <submittedName>
        <fullName evidence="3">Uncharacterized protein</fullName>
    </submittedName>
</protein>
<feature type="compositionally biased region" description="Polar residues" evidence="1">
    <location>
        <begin position="247"/>
        <end position="256"/>
    </location>
</feature>
<organism evidence="3 4">
    <name type="scientific">Cyclospora cayetanensis</name>
    <dbReference type="NCBI Taxonomy" id="88456"/>
    <lineage>
        <taxon>Eukaryota</taxon>
        <taxon>Sar</taxon>
        <taxon>Alveolata</taxon>
        <taxon>Apicomplexa</taxon>
        <taxon>Conoidasida</taxon>
        <taxon>Coccidia</taxon>
        <taxon>Eucoccidiorida</taxon>
        <taxon>Eimeriorina</taxon>
        <taxon>Eimeriidae</taxon>
        <taxon>Cyclospora</taxon>
    </lineage>
</organism>
<dbReference type="EMBL" id="JROU02000572">
    <property type="protein sequence ID" value="OEH78931.1"/>
    <property type="molecule type" value="Genomic_DNA"/>
</dbReference>
<keyword evidence="2" id="KW-0732">Signal</keyword>
<name>A0A1D3D650_9EIME</name>
<dbReference type="AlphaFoldDB" id="A0A1D3D650"/>
<gene>
    <name evidence="3" type="ORF">cyc_05774</name>
</gene>
<proteinExistence type="predicted"/>
<dbReference type="VEuPathDB" id="ToxoDB:cyc_05774"/>
<reference evidence="3 4" key="1">
    <citation type="journal article" date="2016" name="BMC Genomics">
        <title>Comparative genomics reveals Cyclospora cayetanensis possesses coccidia-like metabolism and invasion components but unique surface antigens.</title>
        <authorList>
            <person name="Liu S."/>
            <person name="Wang L."/>
            <person name="Zheng H."/>
            <person name="Xu Z."/>
            <person name="Roellig D.M."/>
            <person name="Li N."/>
            <person name="Frace M.A."/>
            <person name="Tang K."/>
            <person name="Arrowood M.J."/>
            <person name="Moss D.M."/>
            <person name="Zhang L."/>
            <person name="Feng Y."/>
            <person name="Xiao L."/>
        </authorList>
    </citation>
    <scope>NUCLEOTIDE SEQUENCE [LARGE SCALE GENOMIC DNA]</scope>
    <source>
        <strain evidence="3 4">CHN_HEN01</strain>
    </source>
</reference>
<accession>A0A1D3D650</accession>
<feature type="compositionally biased region" description="Polar residues" evidence="1">
    <location>
        <begin position="320"/>
        <end position="330"/>
    </location>
</feature>
<keyword evidence="4" id="KW-1185">Reference proteome</keyword>
<feature type="compositionally biased region" description="Low complexity" evidence="1">
    <location>
        <begin position="257"/>
        <end position="268"/>
    </location>
</feature>
<sequence>MKHQLSRTAFSLACLICFLSLTHTHATNKNTRQNGWLSPISPRIDGLQTGSPDHSAFPETLAKSTGSHWERHKSLAERLPKVDPSQDLVNRRATLTSVQSNEYFNEKGGPPLPARLRGRLQKAHGAARRFAAGAARRVQQAWGGIKLGARRIGRGLLKAVRHVARKVMKRRQPRGRYTTNKIEKTKASADSLQKTSLGGPDDAPDNKPPLTKVTTVELPSLGIPEDIAKPQQTEDTGVLTDIPEGTPQKQNANTPPSGSVTSEGSTSDETSDEDVWYDTFSSLGTDNERTPSTDLQSGTPSPEPEQLGYDASSEAPAVNNGPTNLESVDQGQDEQGFEVVDAASTPIESDYGGVQEQPKGEAHQDRYTTAIKSSKDLQDAEKKFPHLRALWSLFSKSGRLGASVKSMHSLARELVSTLIKAKNPPKDLSEDARNELDMLARLAEAEDSVKRKRDLAEEARWFASPSSVMRIANDKEREDLEKISASPMMFLWSPKRLITSLSPLMNRVKDSLPLSNDALLEEIKAREALQGELAAFKVSKQQENPTSTRSKERLEAFVSQLGLLADREACSIASAYIYKRENEQLDAAINDANARNFGSMALNLLWFRSASRGTESVPQEIAQQCERYKNSSVIGPKESVAELLWFWEAADVRG</sequence>
<dbReference type="InParanoid" id="A0A1D3D650"/>
<dbReference type="Proteomes" id="UP000095192">
    <property type="component" value="Unassembled WGS sequence"/>
</dbReference>
<feature type="region of interest" description="Disordered" evidence="1">
    <location>
        <begin position="168"/>
        <end position="365"/>
    </location>
</feature>
<feature type="chain" id="PRO_5008914180" evidence="2">
    <location>
        <begin position="27"/>
        <end position="654"/>
    </location>
</feature>
<evidence type="ECO:0000313" key="3">
    <source>
        <dbReference type="EMBL" id="OEH78931.1"/>
    </source>
</evidence>
<evidence type="ECO:0000256" key="1">
    <source>
        <dbReference type="SAM" id="MobiDB-lite"/>
    </source>
</evidence>
<feature type="signal peptide" evidence="2">
    <location>
        <begin position="1"/>
        <end position="26"/>
    </location>
</feature>
<evidence type="ECO:0000313" key="4">
    <source>
        <dbReference type="Proteomes" id="UP000095192"/>
    </source>
</evidence>